<keyword evidence="10" id="KW-0904">Protein phosphatase</keyword>
<feature type="compositionally biased region" description="Polar residues" evidence="14">
    <location>
        <begin position="685"/>
        <end position="694"/>
    </location>
</feature>
<feature type="compositionally biased region" description="Acidic residues" evidence="14">
    <location>
        <begin position="595"/>
        <end position="608"/>
    </location>
</feature>
<keyword evidence="18" id="KW-1185">Reference proteome</keyword>
<dbReference type="SMART" id="SM00404">
    <property type="entry name" value="PTPc_motif"/>
    <property type="match status" value="1"/>
</dbReference>
<evidence type="ECO:0000256" key="9">
    <source>
        <dbReference type="ARBA" id="ARBA00022801"/>
    </source>
</evidence>
<dbReference type="AlphaFoldDB" id="A0A5C5G3J8"/>
<dbReference type="InterPro" id="IPR020422">
    <property type="entry name" value="TYR_PHOSPHATASE_DUAL_dom"/>
</dbReference>
<feature type="compositionally biased region" description="Polar residues" evidence="14">
    <location>
        <begin position="743"/>
        <end position="756"/>
    </location>
</feature>
<dbReference type="OrthoDB" id="5632at2759"/>
<dbReference type="SMART" id="SM00195">
    <property type="entry name" value="DSPc"/>
    <property type="match status" value="1"/>
</dbReference>
<keyword evidence="8" id="KW-0498">Mitosis</keyword>
<dbReference type="PROSITE" id="PS00383">
    <property type="entry name" value="TYR_PHOSPHATASE_1"/>
    <property type="match status" value="1"/>
</dbReference>
<dbReference type="CDD" id="cd14499">
    <property type="entry name" value="CDC14_C"/>
    <property type="match status" value="1"/>
</dbReference>
<reference evidence="17 18" key="1">
    <citation type="submission" date="2019-03" db="EMBL/GenBank/DDBJ databases">
        <title>Rhodosporidium diobovatum UCD-FST 08-225 genome sequencing, assembly, and annotation.</title>
        <authorList>
            <person name="Fakankun I.U."/>
            <person name="Fristensky B."/>
            <person name="Levin D.B."/>
        </authorList>
    </citation>
    <scope>NUCLEOTIDE SEQUENCE [LARGE SCALE GENOMIC DNA]</scope>
    <source>
        <strain evidence="17 18">UCD-FST 08-225</strain>
    </source>
</reference>
<dbReference type="GO" id="GO:0000278">
    <property type="term" value="P:mitotic cell cycle"/>
    <property type="evidence" value="ECO:0007669"/>
    <property type="project" value="UniProtKB-ARBA"/>
</dbReference>
<dbReference type="EC" id="3.1.3.48" evidence="4"/>
<evidence type="ECO:0000256" key="12">
    <source>
        <dbReference type="ARBA" id="ARBA00023254"/>
    </source>
</evidence>
<dbReference type="Proteomes" id="UP000311382">
    <property type="component" value="Unassembled WGS sequence"/>
</dbReference>
<evidence type="ECO:0000256" key="4">
    <source>
        <dbReference type="ARBA" id="ARBA00013064"/>
    </source>
</evidence>
<evidence type="ECO:0000256" key="10">
    <source>
        <dbReference type="ARBA" id="ARBA00022912"/>
    </source>
</evidence>
<feature type="region of interest" description="Disordered" evidence="14">
    <location>
        <begin position="470"/>
        <end position="835"/>
    </location>
</feature>
<dbReference type="GO" id="GO:0005737">
    <property type="term" value="C:cytoplasm"/>
    <property type="evidence" value="ECO:0007669"/>
    <property type="project" value="UniProtKB-SubCell"/>
</dbReference>
<evidence type="ECO:0000256" key="5">
    <source>
        <dbReference type="ARBA" id="ARBA00022490"/>
    </source>
</evidence>
<dbReference type="GO" id="GO:0005816">
    <property type="term" value="C:spindle pole body"/>
    <property type="evidence" value="ECO:0007669"/>
    <property type="project" value="UniProtKB-ARBA"/>
</dbReference>
<evidence type="ECO:0000256" key="14">
    <source>
        <dbReference type="SAM" id="MobiDB-lite"/>
    </source>
</evidence>
<gene>
    <name evidence="17" type="ORF">DMC30DRAFT_414619</name>
</gene>
<keyword evidence="7" id="KW-0132">Cell division</keyword>
<dbReference type="Pfam" id="PF22785">
    <property type="entry name" value="Tc-R-P"/>
    <property type="match status" value="1"/>
</dbReference>
<dbReference type="InterPro" id="IPR029021">
    <property type="entry name" value="Prot-tyrosine_phosphatase-like"/>
</dbReference>
<dbReference type="CDD" id="cd17657">
    <property type="entry name" value="CDC14_N"/>
    <property type="match status" value="1"/>
</dbReference>
<keyword evidence="13" id="KW-0131">Cell cycle</keyword>
<dbReference type="EMBL" id="SOZI01000017">
    <property type="protein sequence ID" value="TNY23019.1"/>
    <property type="molecule type" value="Genomic_DNA"/>
</dbReference>
<keyword evidence="6" id="KW-0597">Phosphoprotein</keyword>
<evidence type="ECO:0000256" key="3">
    <source>
        <dbReference type="ARBA" id="ARBA00007315"/>
    </source>
</evidence>
<protein>
    <recommendedName>
        <fullName evidence="4">protein-tyrosine-phosphatase</fullName>
        <ecNumber evidence="4">3.1.3.48</ecNumber>
    </recommendedName>
</protein>
<evidence type="ECO:0000256" key="2">
    <source>
        <dbReference type="ARBA" id="ARBA00004496"/>
    </source>
</evidence>
<evidence type="ECO:0000259" key="16">
    <source>
        <dbReference type="PROSITE" id="PS50056"/>
    </source>
</evidence>
<evidence type="ECO:0000313" key="17">
    <source>
        <dbReference type="EMBL" id="TNY23019.1"/>
    </source>
</evidence>
<dbReference type="InterPro" id="IPR044506">
    <property type="entry name" value="CDC14_C"/>
</dbReference>
<evidence type="ECO:0000256" key="7">
    <source>
        <dbReference type="ARBA" id="ARBA00022618"/>
    </source>
</evidence>
<sequence>MATSVASAVDPLARARSHSRSLSPAASVHTDNDGDSIIEDAPVQDSLANGAHPAARSPAPHPAAAAAAAAADNLKPSGPICSFGPRLAYTYFASPAPRAEILNALTPGRPAVPGAPASAEVAAAEEGVHWFSVDDQLVYLSFYQDYGPLNVGCLYRFCLHLHSLLNAPEHAHQRISLYSSDEPDKKVNAALLMALYAMVVMRWSVADVLHPLSCLELQPYRDAGYSRADYHLHPQSILYGVHRALQHQLLDLSTFDLAAYEAAEKVETGDWNWITPGFVAFASPVEAGWSAAGGQGGQTPRRTGAPGGKINRAFRNVLDEFEGKGVKVVVRLNKKLYDASHFTSRGMEHVEMYFDDGTNPTLDMCRRFIDLADGVISQGGAVAVHCKAGLGRTGTLIGAYLIYKHGFTADEAIGFMRLMRPGSCVGPQQHFLYENQLEWVRWAAQDAVRAELAAQHGLAGTSLGAGATATAAAATATHERRPTTPPADSAEQPSGAAAAGSTTPGAGAHVPPVTPRRTGATVPGQPRKTPGRSRHAVAQPEEVSPQEKERLEAEREEERMEGVVLSSPRKRISDVAPGAGMGKGKAPATMGGGGEAEDDDDDDDDEDPIALVSPKKLQLAPAASIAGQAAAPATSSAPLSSRPKTPSAAPNAASSTSRPTRVPRPARPLSALADNRIVDRLGSNAHGTRMSTRAGQAHAPSSPGSGPGGLARSKAAKNLNTVFEADSAASGSSGGQSRYPLRNTRSGAQPPNSPTKLPQRVLGKRDAAPAPGARDASQSQSQSGSSTSSSRAGSVASSAGGFDPASVPPMAGKIGGRNVRRRRSSMGSQETVNAG</sequence>
<evidence type="ECO:0000259" key="15">
    <source>
        <dbReference type="PROSITE" id="PS50054"/>
    </source>
</evidence>
<dbReference type="InterPro" id="IPR050561">
    <property type="entry name" value="PTP"/>
</dbReference>
<keyword evidence="11" id="KW-0539">Nucleus</keyword>
<feature type="domain" description="Tyrosine-protein phosphatase" evidence="15">
    <location>
        <begin position="295"/>
        <end position="445"/>
    </location>
</feature>
<dbReference type="PROSITE" id="PS50056">
    <property type="entry name" value="TYR_PHOSPHATASE_2"/>
    <property type="match status" value="1"/>
</dbReference>
<feature type="compositionally biased region" description="Low complexity" evidence="14">
    <location>
        <begin position="620"/>
        <end position="660"/>
    </location>
</feature>
<dbReference type="InterPro" id="IPR003595">
    <property type="entry name" value="Tyr_Pase_cat"/>
</dbReference>
<dbReference type="GO" id="GO:0051301">
    <property type="term" value="P:cell division"/>
    <property type="evidence" value="ECO:0007669"/>
    <property type="project" value="UniProtKB-KW"/>
</dbReference>
<dbReference type="GO" id="GO:0033554">
    <property type="term" value="P:cellular response to stress"/>
    <property type="evidence" value="ECO:0007669"/>
    <property type="project" value="UniProtKB-ARBA"/>
</dbReference>
<dbReference type="InterPro" id="IPR016130">
    <property type="entry name" value="Tyr_Pase_AS"/>
</dbReference>
<dbReference type="FunFam" id="3.90.190.10:FF:000038">
    <property type="entry name" value="Tyrosine-protein phosphatase CDC14"/>
    <property type="match status" value="1"/>
</dbReference>
<dbReference type="PANTHER" id="PTHR23339">
    <property type="entry name" value="TYROSINE SPECIFIC PROTEIN PHOSPHATASE AND DUAL SPECIFICITY PROTEIN PHOSPHATASE"/>
    <property type="match status" value="1"/>
</dbReference>
<dbReference type="GO" id="GO:0005730">
    <property type="term" value="C:nucleolus"/>
    <property type="evidence" value="ECO:0007669"/>
    <property type="project" value="UniProtKB-ARBA"/>
</dbReference>
<dbReference type="SUPFAM" id="SSF52799">
    <property type="entry name" value="(Phosphotyrosine protein) phosphatases II"/>
    <property type="match status" value="2"/>
</dbReference>
<dbReference type="PROSITE" id="PS50054">
    <property type="entry name" value="TYR_PHOSPHATASE_DUAL"/>
    <property type="match status" value="1"/>
</dbReference>
<evidence type="ECO:0000256" key="1">
    <source>
        <dbReference type="ARBA" id="ARBA00004123"/>
    </source>
</evidence>
<accession>A0A5C5G3J8</accession>
<evidence type="ECO:0000256" key="6">
    <source>
        <dbReference type="ARBA" id="ARBA00022553"/>
    </source>
</evidence>
<dbReference type="InterPro" id="IPR029260">
    <property type="entry name" value="DSPn"/>
</dbReference>
<dbReference type="GO" id="GO:0032954">
    <property type="term" value="P:regulation of cytokinetic process"/>
    <property type="evidence" value="ECO:0007669"/>
    <property type="project" value="UniProtKB-ARBA"/>
</dbReference>
<dbReference type="STRING" id="5288.A0A5C5G3J8"/>
<feature type="compositionally biased region" description="Polar residues" evidence="14">
    <location>
        <begin position="825"/>
        <end position="835"/>
    </location>
</feature>
<dbReference type="Gene3D" id="3.90.190.10">
    <property type="entry name" value="Protein tyrosine phosphatase superfamily"/>
    <property type="match status" value="2"/>
</dbReference>
<comment type="similarity">
    <text evidence="3">Belongs to the protein-tyrosine phosphatase family. Non-receptor class CDC14 subfamily.</text>
</comment>
<feature type="compositionally biased region" description="Low complexity" evidence="14">
    <location>
        <begin position="493"/>
        <end position="508"/>
    </location>
</feature>
<organism evidence="17 18">
    <name type="scientific">Rhodotorula diobovata</name>
    <dbReference type="NCBI Taxonomy" id="5288"/>
    <lineage>
        <taxon>Eukaryota</taxon>
        <taxon>Fungi</taxon>
        <taxon>Dikarya</taxon>
        <taxon>Basidiomycota</taxon>
        <taxon>Pucciniomycotina</taxon>
        <taxon>Microbotryomycetes</taxon>
        <taxon>Sporidiobolales</taxon>
        <taxon>Sporidiobolaceae</taxon>
        <taxon>Rhodotorula</taxon>
    </lineage>
</organism>
<comment type="subcellular location">
    <subcellularLocation>
        <location evidence="2">Cytoplasm</location>
    </subcellularLocation>
    <subcellularLocation>
        <location evidence="1">Nucleus</location>
    </subcellularLocation>
</comment>
<evidence type="ECO:0000256" key="11">
    <source>
        <dbReference type="ARBA" id="ARBA00023242"/>
    </source>
</evidence>
<dbReference type="GO" id="GO:0051321">
    <property type="term" value="P:meiotic cell cycle"/>
    <property type="evidence" value="ECO:0007669"/>
    <property type="project" value="UniProtKB-KW"/>
</dbReference>
<keyword evidence="12" id="KW-0469">Meiosis</keyword>
<feature type="region of interest" description="Disordered" evidence="14">
    <location>
        <begin position="1"/>
        <end position="38"/>
    </location>
</feature>
<evidence type="ECO:0000256" key="8">
    <source>
        <dbReference type="ARBA" id="ARBA00022776"/>
    </source>
</evidence>
<evidence type="ECO:0000313" key="18">
    <source>
        <dbReference type="Proteomes" id="UP000311382"/>
    </source>
</evidence>
<proteinExistence type="inferred from homology"/>
<dbReference type="Pfam" id="PF14671">
    <property type="entry name" value="DSPn"/>
    <property type="match status" value="1"/>
</dbReference>
<dbReference type="GO" id="GO:0007096">
    <property type="term" value="P:regulation of exit from mitosis"/>
    <property type="evidence" value="ECO:0007669"/>
    <property type="project" value="UniProtKB-ARBA"/>
</dbReference>
<dbReference type="GO" id="GO:0004725">
    <property type="term" value="F:protein tyrosine phosphatase activity"/>
    <property type="evidence" value="ECO:0007669"/>
    <property type="project" value="UniProtKB-EC"/>
</dbReference>
<keyword evidence="9" id="KW-0378">Hydrolase</keyword>
<feature type="domain" description="Tyrosine specific protein phosphatases" evidence="16">
    <location>
        <begin position="366"/>
        <end position="431"/>
    </location>
</feature>
<feature type="compositionally biased region" description="Low complexity" evidence="14">
    <location>
        <begin position="725"/>
        <end position="737"/>
    </location>
</feature>
<dbReference type="InterPro" id="IPR000387">
    <property type="entry name" value="Tyr_Pase_dom"/>
</dbReference>
<evidence type="ECO:0000256" key="13">
    <source>
        <dbReference type="ARBA" id="ARBA00023306"/>
    </source>
</evidence>
<keyword evidence="5" id="KW-0963">Cytoplasm</keyword>
<feature type="compositionally biased region" description="Basic and acidic residues" evidence="14">
    <location>
        <begin position="545"/>
        <end position="561"/>
    </location>
</feature>
<feature type="compositionally biased region" description="Low complexity" evidence="14">
    <location>
        <begin position="768"/>
        <end position="801"/>
    </location>
</feature>
<comment type="caution">
    <text evidence="17">The sequence shown here is derived from an EMBL/GenBank/DDBJ whole genome shotgun (WGS) entry which is preliminary data.</text>
</comment>
<name>A0A5C5G3J8_9BASI</name>